<reference evidence="2 3" key="1">
    <citation type="journal article" date="2021" name="Plant Biotechnol. J.">
        <title>Multi-omics assisted identification of the key and species-specific regulatory components of drought-tolerant mechanisms in Gossypium stocksii.</title>
        <authorList>
            <person name="Yu D."/>
            <person name="Ke L."/>
            <person name="Zhang D."/>
            <person name="Wu Y."/>
            <person name="Sun Y."/>
            <person name="Mei J."/>
            <person name="Sun J."/>
            <person name="Sun Y."/>
        </authorList>
    </citation>
    <scope>NUCLEOTIDE SEQUENCE [LARGE SCALE GENOMIC DNA]</scope>
    <source>
        <strain evidence="3">cv. E1</strain>
        <tissue evidence="2">Leaf</tissue>
    </source>
</reference>
<dbReference type="AlphaFoldDB" id="A0A9D4A7J3"/>
<evidence type="ECO:0000313" key="2">
    <source>
        <dbReference type="EMBL" id="KAH1091541.1"/>
    </source>
</evidence>
<feature type="region of interest" description="Disordered" evidence="1">
    <location>
        <begin position="118"/>
        <end position="144"/>
    </location>
</feature>
<evidence type="ECO:0000256" key="1">
    <source>
        <dbReference type="SAM" id="MobiDB-lite"/>
    </source>
</evidence>
<gene>
    <name evidence="2" type="ORF">J1N35_018798</name>
</gene>
<proteinExistence type="predicted"/>
<comment type="caution">
    <text evidence="2">The sequence shown here is derived from an EMBL/GenBank/DDBJ whole genome shotgun (WGS) entry which is preliminary data.</text>
</comment>
<protein>
    <submittedName>
        <fullName evidence="2">Uncharacterized protein</fullName>
    </submittedName>
</protein>
<dbReference type="EMBL" id="JAIQCV010000006">
    <property type="protein sequence ID" value="KAH1091541.1"/>
    <property type="molecule type" value="Genomic_DNA"/>
</dbReference>
<accession>A0A9D4A7J3</accession>
<organism evidence="2 3">
    <name type="scientific">Gossypium stocksii</name>
    <dbReference type="NCBI Taxonomy" id="47602"/>
    <lineage>
        <taxon>Eukaryota</taxon>
        <taxon>Viridiplantae</taxon>
        <taxon>Streptophyta</taxon>
        <taxon>Embryophyta</taxon>
        <taxon>Tracheophyta</taxon>
        <taxon>Spermatophyta</taxon>
        <taxon>Magnoliopsida</taxon>
        <taxon>eudicotyledons</taxon>
        <taxon>Gunneridae</taxon>
        <taxon>Pentapetalae</taxon>
        <taxon>rosids</taxon>
        <taxon>malvids</taxon>
        <taxon>Malvales</taxon>
        <taxon>Malvaceae</taxon>
        <taxon>Malvoideae</taxon>
        <taxon>Gossypium</taxon>
    </lineage>
</organism>
<dbReference type="Proteomes" id="UP000828251">
    <property type="component" value="Unassembled WGS sequence"/>
</dbReference>
<keyword evidence="3" id="KW-1185">Reference proteome</keyword>
<evidence type="ECO:0000313" key="3">
    <source>
        <dbReference type="Proteomes" id="UP000828251"/>
    </source>
</evidence>
<sequence length="144" mass="16360">MKTVRLGPKRLKSSEASELAESSIRLLPVGEVGNALDFKGKEVMHRGQLTRVTAKVHSGHLERRGPFKVLEQRGRETVGKAKPSVVNQEDSIREKLEYGKVNDITPCVEMYKRVGRLELKRDESRGKSPKGREKLRRQDEIEVN</sequence>
<name>A0A9D4A7J3_9ROSI</name>